<dbReference type="EMBL" id="JAGYWB010000009">
    <property type="protein sequence ID" value="KAI0510741.1"/>
    <property type="molecule type" value="Genomic_DNA"/>
</dbReference>
<dbReference type="Proteomes" id="UP000829196">
    <property type="component" value="Unassembled WGS sequence"/>
</dbReference>
<proteinExistence type="predicted"/>
<evidence type="ECO:0000259" key="1">
    <source>
        <dbReference type="PROSITE" id="PS50878"/>
    </source>
</evidence>
<accession>A0A8T3BFH3</accession>
<dbReference type="SUPFAM" id="SSF56672">
    <property type="entry name" value="DNA/RNA polymerases"/>
    <property type="match status" value="1"/>
</dbReference>
<evidence type="ECO:0000313" key="3">
    <source>
        <dbReference type="Proteomes" id="UP000829196"/>
    </source>
</evidence>
<dbReference type="Gene3D" id="3.10.10.10">
    <property type="entry name" value="HIV Type 1 Reverse Transcriptase, subunit A, domain 1"/>
    <property type="match status" value="1"/>
</dbReference>
<keyword evidence="3" id="KW-1185">Reference proteome</keyword>
<sequence>MVGEIETIAGGPSTPCQVLIAENKEPPTKKLHVDHSITFKESDLEGVKTPHQDPLVISAGIDDPCYNVKRILVDNGSSVDVLFYSIFLSMGLSREKLQPAAGPLYGFDNRPVRVEGTITLPVVLGEFPRQVEHPILFIVVKSESAYNAIFGRPLQTIFGAVASIPHLKLKFPTPSGIGTVRGDQQVAQSCYLRQAQPHSSVTLSIEDFDLRNEDTPQRPSLVEDLTCVSLSEEHPSRTVQIGSLLSDTEKKEYVDFLRTNQDVFAWSSADMPGINPKVIMHSLKINPAYKPVIQKKRNFALERQLVIEQEIDKLLKARFIREVHYPTWLANVVMVRKTSGAWRMCVVYTDLNKACPKDSFPLPRIDQLVNATSGHQMLSFMDAYSGYNQIQMDPADEEATSFQTDKGLYCYLVMPFGLKNAGATYQRLMNKVFKNLIGRTMEVYVDDMLVKSLEKSQHISDLEECFNILQSYNVRLNPTKCAFGVTSGKFLGFMVTHRGIEANPKKIKALRDMLPPRNIKEVQRLNGRIAALSRFLARSGDIFAFLQDPQRGS</sequence>
<comment type="caution">
    <text evidence="2">The sequence shown here is derived from an EMBL/GenBank/DDBJ whole genome shotgun (WGS) entry which is preliminary data.</text>
</comment>
<dbReference type="PANTHER" id="PTHR24559">
    <property type="entry name" value="TRANSPOSON TY3-I GAG-POL POLYPROTEIN"/>
    <property type="match status" value="1"/>
</dbReference>
<feature type="domain" description="Reverse transcriptase" evidence="1">
    <location>
        <begin position="316"/>
        <end position="495"/>
    </location>
</feature>
<dbReference type="InterPro" id="IPR043128">
    <property type="entry name" value="Rev_trsase/Diguanyl_cyclase"/>
</dbReference>
<dbReference type="PANTHER" id="PTHR24559:SF444">
    <property type="entry name" value="REVERSE TRANSCRIPTASE DOMAIN-CONTAINING PROTEIN"/>
    <property type="match status" value="1"/>
</dbReference>
<dbReference type="Pfam" id="PF00078">
    <property type="entry name" value="RVT_1"/>
    <property type="match status" value="1"/>
</dbReference>
<gene>
    <name evidence="2" type="ORF">KFK09_011350</name>
</gene>
<dbReference type="AlphaFoldDB" id="A0A8T3BFH3"/>
<dbReference type="InterPro" id="IPR043502">
    <property type="entry name" value="DNA/RNA_pol_sf"/>
</dbReference>
<dbReference type="CDD" id="cd00303">
    <property type="entry name" value="retropepsin_like"/>
    <property type="match status" value="1"/>
</dbReference>
<dbReference type="OrthoDB" id="785121at2759"/>
<name>A0A8T3BFH3_DENNO</name>
<dbReference type="Gene3D" id="3.30.70.270">
    <property type="match status" value="1"/>
</dbReference>
<protein>
    <recommendedName>
        <fullName evidence="1">Reverse transcriptase domain-containing protein</fullName>
    </recommendedName>
</protein>
<dbReference type="CDD" id="cd01647">
    <property type="entry name" value="RT_LTR"/>
    <property type="match status" value="1"/>
</dbReference>
<reference evidence="2" key="1">
    <citation type="journal article" date="2022" name="Front. Genet.">
        <title>Chromosome-Scale Assembly of the Dendrobium nobile Genome Provides Insights Into the Molecular Mechanism of the Biosynthesis of the Medicinal Active Ingredient of Dendrobium.</title>
        <authorList>
            <person name="Xu Q."/>
            <person name="Niu S.-C."/>
            <person name="Li K.-L."/>
            <person name="Zheng P.-J."/>
            <person name="Zhang X.-J."/>
            <person name="Jia Y."/>
            <person name="Liu Y."/>
            <person name="Niu Y.-X."/>
            <person name="Yu L.-H."/>
            <person name="Chen D.-F."/>
            <person name="Zhang G.-Q."/>
        </authorList>
    </citation>
    <scope>NUCLEOTIDE SEQUENCE</scope>
    <source>
        <tissue evidence="2">Leaf</tissue>
    </source>
</reference>
<dbReference type="PROSITE" id="PS50878">
    <property type="entry name" value="RT_POL"/>
    <property type="match status" value="1"/>
</dbReference>
<dbReference type="InterPro" id="IPR000477">
    <property type="entry name" value="RT_dom"/>
</dbReference>
<dbReference type="InterPro" id="IPR053134">
    <property type="entry name" value="RNA-dir_DNA_polymerase"/>
</dbReference>
<organism evidence="2 3">
    <name type="scientific">Dendrobium nobile</name>
    <name type="common">Orchid</name>
    <dbReference type="NCBI Taxonomy" id="94219"/>
    <lineage>
        <taxon>Eukaryota</taxon>
        <taxon>Viridiplantae</taxon>
        <taxon>Streptophyta</taxon>
        <taxon>Embryophyta</taxon>
        <taxon>Tracheophyta</taxon>
        <taxon>Spermatophyta</taxon>
        <taxon>Magnoliopsida</taxon>
        <taxon>Liliopsida</taxon>
        <taxon>Asparagales</taxon>
        <taxon>Orchidaceae</taxon>
        <taxon>Epidendroideae</taxon>
        <taxon>Malaxideae</taxon>
        <taxon>Dendrobiinae</taxon>
        <taxon>Dendrobium</taxon>
    </lineage>
</organism>
<evidence type="ECO:0000313" key="2">
    <source>
        <dbReference type="EMBL" id="KAI0510741.1"/>
    </source>
</evidence>